<keyword evidence="1" id="KW-0813">Transport</keyword>
<comment type="caution">
    <text evidence="6">The sequence shown here is derived from an EMBL/GenBank/DDBJ whole genome shotgun (WGS) entry which is preliminary data.</text>
</comment>
<protein>
    <recommendedName>
        <fullName evidence="5">ABC transporter domain-containing protein</fullName>
    </recommendedName>
</protein>
<dbReference type="PROSITE" id="PS00211">
    <property type="entry name" value="ABC_TRANSPORTER_1"/>
    <property type="match status" value="2"/>
</dbReference>
<feature type="compositionally biased region" description="Low complexity" evidence="4">
    <location>
        <begin position="319"/>
        <end position="365"/>
    </location>
</feature>
<dbReference type="Pfam" id="PF08352">
    <property type="entry name" value="oligo_HPY"/>
    <property type="match status" value="2"/>
</dbReference>
<dbReference type="InterPro" id="IPR003439">
    <property type="entry name" value="ABC_transporter-like_ATP-bd"/>
</dbReference>
<dbReference type="InterPro" id="IPR017871">
    <property type="entry name" value="ABC_transporter-like_CS"/>
</dbReference>
<evidence type="ECO:0000256" key="1">
    <source>
        <dbReference type="ARBA" id="ARBA00022448"/>
    </source>
</evidence>
<feature type="compositionally biased region" description="Basic and acidic residues" evidence="4">
    <location>
        <begin position="366"/>
        <end position="376"/>
    </location>
</feature>
<organism evidence="6 7">
    <name type="scientific">Sediminivirga luteola</name>
    <dbReference type="NCBI Taxonomy" id="1774748"/>
    <lineage>
        <taxon>Bacteria</taxon>
        <taxon>Bacillati</taxon>
        <taxon>Actinomycetota</taxon>
        <taxon>Actinomycetes</taxon>
        <taxon>Micrococcales</taxon>
        <taxon>Brevibacteriaceae</taxon>
        <taxon>Sediminivirga</taxon>
    </lineage>
</organism>
<dbReference type="GO" id="GO:0005524">
    <property type="term" value="F:ATP binding"/>
    <property type="evidence" value="ECO:0007669"/>
    <property type="project" value="UniProtKB-KW"/>
</dbReference>
<dbReference type="InterPro" id="IPR003593">
    <property type="entry name" value="AAA+_ATPase"/>
</dbReference>
<dbReference type="Proteomes" id="UP000616114">
    <property type="component" value="Unassembled WGS sequence"/>
</dbReference>
<dbReference type="InterPro" id="IPR013563">
    <property type="entry name" value="Oligopep_ABC_C"/>
</dbReference>
<evidence type="ECO:0000256" key="4">
    <source>
        <dbReference type="SAM" id="MobiDB-lite"/>
    </source>
</evidence>
<feature type="domain" description="ABC transporter" evidence="5">
    <location>
        <begin position="426"/>
        <end position="678"/>
    </location>
</feature>
<dbReference type="InterPro" id="IPR050319">
    <property type="entry name" value="ABC_transp_ATP-bind"/>
</dbReference>
<feature type="domain" description="ABC transporter" evidence="5">
    <location>
        <begin position="61"/>
        <end position="308"/>
    </location>
</feature>
<dbReference type="PROSITE" id="PS50893">
    <property type="entry name" value="ABC_TRANSPORTER_2"/>
    <property type="match status" value="2"/>
</dbReference>
<evidence type="ECO:0000313" key="7">
    <source>
        <dbReference type="Proteomes" id="UP000616114"/>
    </source>
</evidence>
<dbReference type="GO" id="GO:0015833">
    <property type="term" value="P:peptide transport"/>
    <property type="evidence" value="ECO:0007669"/>
    <property type="project" value="InterPro"/>
</dbReference>
<dbReference type="SUPFAM" id="SSF52540">
    <property type="entry name" value="P-loop containing nucleoside triphosphate hydrolases"/>
    <property type="match status" value="2"/>
</dbReference>
<dbReference type="Gene3D" id="3.40.50.300">
    <property type="entry name" value="P-loop containing nucleotide triphosphate hydrolases"/>
    <property type="match status" value="2"/>
</dbReference>
<evidence type="ECO:0000313" key="6">
    <source>
        <dbReference type="EMBL" id="GGA06506.1"/>
    </source>
</evidence>
<gene>
    <name evidence="6" type="ORF">GCM10011333_06850</name>
</gene>
<dbReference type="RefSeq" id="WP_188549503.1">
    <property type="nucleotide sequence ID" value="NZ_BMFY01000002.1"/>
</dbReference>
<reference evidence="6" key="1">
    <citation type="journal article" date="2014" name="Int. J. Syst. Evol. Microbiol.">
        <title>Complete genome sequence of Corynebacterium casei LMG S-19264T (=DSM 44701T), isolated from a smear-ripened cheese.</title>
        <authorList>
            <consortium name="US DOE Joint Genome Institute (JGI-PGF)"/>
            <person name="Walter F."/>
            <person name="Albersmeier A."/>
            <person name="Kalinowski J."/>
            <person name="Ruckert C."/>
        </authorList>
    </citation>
    <scope>NUCLEOTIDE SEQUENCE</scope>
    <source>
        <strain evidence="6">CGMCC 1.12785</strain>
    </source>
</reference>
<keyword evidence="7" id="KW-1185">Reference proteome</keyword>
<evidence type="ECO:0000256" key="3">
    <source>
        <dbReference type="ARBA" id="ARBA00022840"/>
    </source>
</evidence>
<evidence type="ECO:0000259" key="5">
    <source>
        <dbReference type="PROSITE" id="PS50893"/>
    </source>
</evidence>
<dbReference type="GO" id="GO:0016887">
    <property type="term" value="F:ATP hydrolysis activity"/>
    <property type="evidence" value="ECO:0007669"/>
    <property type="project" value="InterPro"/>
</dbReference>
<dbReference type="AlphaFoldDB" id="A0A8J2TW79"/>
<dbReference type="PANTHER" id="PTHR43776">
    <property type="entry name" value="TRANSPORT ATP-BINDING PROTEIN"/>
    <property type="match status" value="1"/>
</dbReference>
<accession>A0A8J2TW79</accession>
<reference evidence="6" key="2">
    <citation type="submission" date="2020-09" db="EMBL/GenBank/DDBJ databases">
        <authorList>
            <person name="Sun Q."/>
            <person name="Zhou Y."/>
        </authorList>
    </citation>
    <scope>NUCLEOTIDE SEQUENCE</scope>
    <source>
        <strain evidence="6">CGMCC 1.12785</strain>
    </source>
</reference>
<dbReference type="NCBIfam" id="NF008453">
    <property type="entry name" value="PRK11308.1"/>
    <property type="match status" value="2"/>
</dbReference>
<dbReference type="EMBL" id="BMFY01000002">
    <property type="protein sequence ID" value="GGA06506.1"/>
    <property type="molecule type" value="Genomic_DNA"/>
</dbReference>
<dbReference type="GO" id="GO:0055085">
    <property type="term" value="P:transmembrane transport"/>
    <property type="evidence" value="ECO:0007669"/>
    <property type="project" value="UniProtKB-ARBA"/>
</dbReference>
<keyword evidence="3" id="KW-0067">ATP-binding</keyword>
<feature type="compositionally biased region" description="Low complexity" evidence="4">
    <location>
        <begin position="388"/>
        <end position="399"/>
    </location>
</feature>
<dbReference type="SMART" id="SM00382">
    <property type="entry name" value="AAA"/>
    <property type="match status" value="2"/>
</dbReference>
<feature type="region of interest" description="Disordered" evidence="4">
    <location>
        <begin position="319"/>
        <end position="409"/>
    </location>
</feature>
<dbReference type="CDD" id="cd03257">
    <property type="entry name" value="ABC_NikE_OppD_transporters"/>
    <property type="match status" value="2"/>
</dbReference>
<feature type="compositionally biased region" description="Low complexity" evidence="4">
    <location>
        <begin position="33"/>
        <end position="52"/>
    </location>
</feature>
<dbReference type="Pfam" id="PF00005">
    <property type="entry name" value="ABC_tran"/>
    <property type="match status" value="2"/>
</dbReference>
<feature type="region of interest" description="Disordered" evidence="4">
    <location>
        <begin position="1"/>
        <end position="58"/>
    </location>
</feature>
<dbReference type="InterPro" id="IPR027417">
    <property type="entry name" value="P-loop_NTPase"/>
</dbReference>
<proteinExistence type="predicted"/>
<sequence>MSPENPAENTPPRPGSAAGNGPAGAGRTDAPRSAGTSDPGPGSGAAAKAGSPGEAGGQPAVRIRDLRVAGPAGELVHGIDLEIAPGERVGLIGESGSGKSLTAFSVLGLLDEQLSVSGEITIAGSENLIGASEARFGKLRGTVASMVFQEPMTALNPLMRVGDQVAETMLVHGTVSGRAAAHRKAVELLDQVRLPDPPRISRSYPHQLSGGQRQRVVLAIALANDPAVLIADEPTTALDVTVQAQVLELMAQLVRERGSSLLFISHDLAVVGSITDRVAVMKDGEIVESGPVREVFTAQRHPYTRALLEASDLSGEVLGDAASGARSGSAGDTAGTAPPVTATSTGGAGTAATTSGTASAAAGRDTSADEVHDRVATPRQTPVAGVRAASAPAAAPAAPGTGPEHRWDGDEVTGERIYNQAEQPLIRARGVSRLYRRGVLSSARTSREVKGLDDVSFDIAPGQQVGLVGESGSGKSTLIRQICALDTPTSGEIEIAGITLRDAEGREAGRKDLHRIREQVSIVFQDPMASLDPRMRVRQIVAEPLIGVPKAEAAERAAEALSSVGLGADALDRFPHQFSGGQRQRIGIARALVTRPKILVADEPVSALDVSVRGQVLDLIAELARENNLTLLFISHDMSVVRHICDRVMVMSAGRIVEAGPTEEVYSDPRHEFTRKLIDATPNLAEVLHGA</sequence>
<keyword evidence="2" id="KW-0547">Nucleotide-binding</keyword>
<name>A0A8J2TW79_9MICO</name>
<evidence type="ECO:0000256" key="2">
    <source>
        <dbReference type="ARBA" id="ARBA00022741"/>
    </source>
</evidence>
<dbReference type="NCBIfam" id="NF007739">
    <property type="entry name" value="PRK10419.1"/>
    <property type="match status" value="2"/>
</dbReference>